<protein>
    <recommendedName>
        <fullName evidence="1">AAA-ATPase-like domain-containing protein</fullName>
    </recommendedName>
</protein>
<gene>
    <name evidence="2" type="ORF">ENJ63_02475</name>
</gene>
<dbReference type="Gene3D" id="3.40.50.300">
    <property type="entry name" value="P-loop containing nucleotide triphosphate hydrolases"/>
    <property type="match status" value="1"/>
</dbReference>
<dbReference type="SUPFAM" id="SSF52540">
    <property type="entry name" value="P-loop containing nucleoside triphosphate hydrolases"/>
    <property type="match status" value="1"/>
</dbReference>
<dbReference type="InterPro" id="IPR027417">
    <property type="entry name" value="P-loop_NTPase"/>
</dbReference>
<proteinExistence type="predicted"/>
<dbReference type="Pfam" id="PF08011">
    <property type="entry name" value="PDDEXK_9"/>
    <property type="match status" value="1"/>
</dbReference>
<reference evidence="2" key="1">
    <citation type="journal article" date="2020" name="mSystems">
        <title>Genome- and Community-Level Interaction Insights into Carbon Utilization and Element Cycling Functions of Hydrothermarchaeota in Hydrothermal Sediment.</title>
        <authorList>
            <person name="Zhou Z."/>
            <person name="Liu Y."/>
            <person name="Xu W."/>
            <person name="Pan J."/>
            <person name="Luo Z.H."/>
            <person name="Li M."/>
        </authorList>
    </citation>
    <scope>NUCLEOTIDE SEQUENCE [LARGE SCALE GENOMIC DNA]</scope>
    <source>
        <strain evidence="2">HyVt-503</strain>
    </source>
</reference>
<dbReference type="InterPro" id="IPR012547">
    <property type="entry name" value="PDDEXK_9"/>
</dbReference>
<dbReference type="PANTHER" id="PTHR34825:SF1">
    <property type="entry name" value="AAA-ATPASE-LIKE DOMAIN-CONTAINING PROTEIN"/>
    <property type="match status" value="1"/>
</dbReference>
<dbReference type="Pfam" id="PF09820">
    <property type="entry name" value="AAA-ATPase_like"/>
    <property type="match status" value="1"/>
</dbReference>
<feature type="domain" description="AAA-ATPase-like" evidence="1">
    <location>
        <begin position="5"/>
        <end position="205"/>
    </location>
</feature>
<dbReference type="PANTHER" id="PTHR34825">
    <property type="entry name" value="CONSERVED PROTEIN, WITH A WEAK D-GALACTARATE DEHYDRATASE/ALTRONATE HYDROLASE DOMAIN"/>
    <property type="match status" value="1"/>
</dbReference>
<name>A0A7V2SVI8_9BACT</name>
<comment type="caution">
    <text evidence="2">The sequence shown here is derived from an EMBL/GenBank/DDBJ whole genome shotgun (WGS) entry which is preliminary data.</text>
</comment>
<organism evidence="2">
    <name type="scientific">Dissulfuribacter thermophilus</name>
    <dbReference type="NCBI Taxonomy" id="1156395"/>
    <lineage>
        <taxon>Bacteria</taxon>
        <taxon>Pseudomonadati</taxon>
        <taxon>Thermodesulfobacteriota</taxon>
        <taxon>Dissulfuribacteria</taxon>
        <taxon>Dissulfuribacterales</taxon>
        <taxon>Dissulfuribacteraceae</taxon>
        <taxon>Dissulfuribacter</taxon>
    </lineage>
</organism>
<accession>A0A7V2SVI8</accession>
<dbReference type="Proteomes" id="UP000885797">
    <property type="component" value="Unassembled WGS sequence"/>
</dbReference>
<sequence>MKRLPIGIQTFSELVDPDENYVYVDKTREIRDLALSGKYFFLSRPRRFGKSVLISTLCELFGGNQGLFKGLYIEDKWNWDTRHPVIKISFGGGDFGSEKRFEESLFEVLSDNAEKLQVECGKTIKRPNSCFRQLIKEAWKKTGQKVVILIDEYDKPILDFITEKEQARLNRDKLKSFYGIIKEMDEYIRFVFITGVSKFSKLNLFSGLNNLRDITLNPTFSTLCGYTHREVGEAFGEYLEGVDLEKLREWYNGYNYFGEPLYNPFDILLFLAENKEYRPYWWSTGNPSFLIDLLKDQLRYLPDLENCIVDDFVLDAFDVDFIDIVALLWQTGYLTFDSKFERLGTIFYKLKVPNREIQISLNVLFLDYFTNLRKEHLGLRSTLYDALLKGDMKLIQENIQRLFDSIPYQNYANAIIQHYEGYYASVIYAYFASLGLPLAVEESSNKGRVDMTIILPQKVYVIEFKVDQPGRALNQIKAKGYHKKHLGNGRDVYLVGISFSSQERNIEEFDWELIES</sequence>
<evidence type="ECO:0000313" key="2">
    <source>
        <dbReference type="EMBL" id="HFC46728.1"/>
    </source>
</evidence>
<evidence type="ECO:0000259" key="1">
    <source>
        <dbReference type="Pfam" id="PF09820"/>
    </source>
</evidence>
<dbReference type="AlphaFoldDB" id="A0A7V2SVI8"/>
<dbReference type="InterPro" id="IPR018631">
    <property type="entry name" value="AAA-ATPase-like_dom"/>
</dbReference>
<dbReference type="EMBL" id="DRND01000205">
    <property type="protein sequence ID" value="HFC46728.1"/>
    <property type="molecule type" value="Genomic_DNA"/>
</dbReference>